<feature type="transmembrane region" description="Helical" evidence="2">
    <location>
        <begin position="147"/>
        <end position="167"/>
    </location>
</feature>
<dbReference type="InterPro" id="IPR023840">
    <property type="entry name" value="T7SS_Rv3446c"/>
</dbReference>
<reference evidence="3 4" key="1">
    <citation type="journal article" date="2003" name="Genome Res.">
        <title>Comparative complete genome sequence analysis of the amino acid replacements responsible for the thermostability of Corynebacterium efficiens.</title>
        <authorList>
            <person name="Nishio Y."/>
            <person name="Nakamura Y."/>
            <person name="Kawarabayasi Y."/>
            <person name="Usuda Y."/>
            <person name="Kimura E."/>
            <person name="Sugimoto S."/>
            <person name="Matsui K."/>
            <person name="Yamagishi A."/>
            <person name="Kikuchi H."/>
            <person name="Ikeo K."/>
            <person name="Gojobori T."/>
        </authorList>
    </citation>
    <scope>NUCLEOTIDE SEQUENCE [LARGE SCALE GENOMIC DNA]</scope>
    <source>
        <strain evidence="4">DSM 44549 / YS-314 / AJ 12310 / JCM 11189 / NBRC 100395</strain>
    </source>
</reference>
<sequence length="345" mass="36608">MPGGQDGGGAAMTGVPDGMPVGTLHEPLNETLTVTVLETATIFEGPDTVYRYDIMATGIKEGWAVPAVVDQVQQLSSVHWPDVEVVIDGDDQVTEVLTRTFIGKGVTSYPAETLREHPLPAEEPEPDPVVTRPTRGRTHRDFYGIRLLHITLTVIFVGVVTGTWMLLGGGDTPVTTQEVEPQAAVTGTTQAPAPPTATAGTGVEGASTSTVAAAPAVLEGEGFLVAAPHGYRLDSDDGDPGMHVLTGRDPDLRIHIALDPLHGLEPHLVAEEMELVIAQDPTLERQPTVDGRIIYTEDPGDGSKVAWTTWFEADQQVSVGCHTRLGANVVQQAACRTVLDSLRIG</sequence>
<keyword evidence="4" id="KW-1185">Reference proteome</keyword>
<dbReference type="Proteomes" id="UP000001409">
    <property type="component" value="Chromosome"/>
</dbReference>
<keyword evidence="2" id="KW-0472">Membrane</keyword>
<dbReference type="eggNOG" id="ENOG5032EPR">
    <property type="taxonomic scope" value="Bacteria"/>
</dbReference>
<dbReference type="EMBL" id="BA000035">
    <property type="protein sequence ID" value="BAC17391.1"/>
    <property type="molecule type" value="Genomic_DNA"/>
</dbReference>
<proteinExistence type="predicted"/>
<protein>
    <recommendedName>
        <fullName evidence="5">Type VII secretion-associated protein</fullName>
    </recommendedName>
</protein>
<evidence type="ECO:0000256" key="1">
    <source>
        <dbReference type="SAM" id="MobiDB-lite"/>
    </source>
</evidence>
<dbReference type="NCBIfam" id="TIGR03931">
    <property type="entry name" value="T7SS_Rv3446c"/>
    <property type="match status" value="1"/>
</dbReference>
<accession>Q8FS25</accession>
<dbReference type="KEGG" id="cef:CE0581"/>
<organism evidence="3 4">
    <name type="scientific">Corynebacterium efficiens (strain DSM 44549 / YS-314 / AJ 12310 / JCM 11189 / NBRC 100395)</name>
    <dbReference type="NCBI Taxonomy" id="196164"/>
    <lineage>
        <taxon>Bacteria</taxon>
        <taxon>Bacillati</taxon>
        <taxon>Actinomycetota</taxon>
        <taxon>Actinomycetes</taxon>
        <taxon>Mycobacteriales</taxon>
        <taxon>Corynebacteriaceae</taxon>
        <taxon>Corynebacterium</taxon>
    </lineage>
</organism>
<name>Q8FS25_COREF</name>
<evidence type="ECO:0000256" key="2">
    <source>
        <dbReference type="SAM" id="Phobius"/>
    </source>
</evidence>
<dbReference type="STRING" id="196164.gene:10740983"/>
<dbReference type="AlphaFoldDB" id="Q8FS25"/>
<dbReference type="HOGENOM" id="CLU_073548_0_0_11"/>
<evidence type="ECO:0008006" key="5">
    <source>
        <dbReference type="Google" id="ProtNLM"/>
    </source>
</evidence>
<evidence type="ECO:0000313" key="3">
    <source>
        <dbReference type="EMBL" id="BAC17391.1"/>
    </source>
</evidence>
<keyword evidence="2" id="KW-0812">Transmembrane</keyword>
<keyword evidence="2" id="KW-1133">Transmembrane helix</keyword>
<feature type="region of interest" description="Disordered" evidence="1">
    <location>
        <begin position="183"/>
        <end position="206"/>
    </location>
</feature>
<evidence type="ECO:0000313" key="4">
    <source>
        <dbReference type="Proteomes" id="UP000001409"/>
    </source>
</evidence>